<name>A0A914BZR0_9BILA</name>
<proteinExistence type="predicted"/>
<reference evidence="2" key="1">
    <citation type="submission" date="2022-11" db="UniProtKB">
        <authorList>
            <consortium name="WormBaseParasite"/>
        </authorList>
    </citation>
    <scope>IDENTIFICATION</scope>
</reference>
<evidence type="ECO:0000313" key="1">
    <source>
        <dbReference type="Proteomes" id="UP000887540"/>
    </source>
</evidence>
<dbReference type="Proteomes" id="UP000887540">
    <property type="component" value="Unplaced"/>
</dbReference>
<accession>A0A914BZR0</accession>
<organism evidence="1 2">
    <name type="scientific">Acrobeloides nanus</name>
    <dbReference type="NCBI Taxonomy" id="290746"/>
    <lineage>
        <taxon>Eukaryota</taxon>
        <taxon>Metazoa</taxon>
        <taxon>Ecdysozoa</taxon>
        <taxon>Nematoda</taxon>
        <taxon>Chromadorea</taxon>
        <taxon>Rhabditida</taxon>
        <taxon>Tylenchina</taxon>
        <taxon>Cephalobomorpha</taxon>
        <taxon>Cephaloboidea</taxon>
        <taxon>Cephalobidae</taxon>
        <taxon>Acrobeloides</taxon>
    </lineage>
</organism>
<keyword evidence="1" id="KW-1185">Reference proteome</keyword>
<dbReference type="WBParaSite" id="ACRNAN_Path_1387.g5427.t1">
    <property type="protein sequence ID" value="ACRNAN_Path_1387.g5427.t1"/>
    <property type="gene ID" value="ACRNAN_Path_1387.g5427"/>
</dbReference>
<sequence length="80" mass="9470">MRYLINYHTFFIITLNIPNPPYSNTEAPHTTKSTARSKISKVYNDLDEFVADVKVWIATNDRHSFARRIDRLPNKWKAEM</sequence>
<evidence type="ECO:0000313" key="2">
    <source>
        <dbReference type="WBParaSite" id="ACRNAN_Path_1387.g5427.t1"/>
    </source>
</evidence>
<dbReference type="AlphaFoldDB" id="A0A914BZR0"/>
<protein>
    <submittedName>
        <fullName evidence="2">Uncharacterized protein</fullName>
    </submittedName>
</protein>